<keyword evidence="3" id="KW-1185">Reference proteome</keyword>
<dbReference type="AlphaFoldDB" id="M7BFP1"/>
<accession>M7BFP1</accession>
<proteinExistence type="predicted"/>
<reference evidence="3" key="1">
    <citation type="journal article" date="2013" name="Nat. Genet.">
        <title>The draft genomes of soft-shell turtle and green sea turtle yield insights into the development and evolution of the turtle-specific body plan.</title>
        <authorList>
            <person name="Wang Z."/>
            <person name="Pascual-Anaya J."/>
            <person name="Zadissa A."/>
            <person name="Li W."/>
            <person name="Niimura Y."/>
            <person name="Huang Z."/>
            <person name="Li C."/>
            <person name="White S."/>
            <person name="Xiong Z."/>
            <person name="Fang D."/>
            <person name="Wang B."/>
            <person name="Ming Y."/>
            <person name="Chen Y."/>
            <person name="Zheng Y."/>
            <person name="Kuraku S."/>
            <person name="Pignatelli M."/>
            <person name="Herrero J."/>
            <person name="Beal K."/>
            <person name="Nozawa M."/>
            <person name="Li Q."/>
            <person name="Wang J."/>
            <person name="Zhang H."/>
            <person name="Yu L."/>
            <person name="Shigenobu S."/>
            <person name="Wang J."/>
            <person name="Liu J."/>
            <person name="Flicek P."/>
            <person name="Searle S."/>
            <person name="Wang J."/>
            <person name="Kuratani S."/>
            <person name="Yin Y."/>
            <person name="Aken B."/>
            <person name="Zhang G."/>
            <person name="Irie N."/>
        </authorList>
    </citation>
    <scope>NUCLEOTIDE SEQUENCE [LARGE SCALE GENOMIC DNA]</scope>
</reference>
<feature type="compositionally biased region" description="Basic residues" evidence="1">
    <location>
        <begin position="109"/>
        <end position="120"/>
    </location>
</feature>
<dbReference type="EMBL" id="KB524138">
    <property type="protein sequence ID" value="EMP36741.1"/>
    <property type="molecule type" value="Genomic_DNA"/>
</dbReference>
<protein>
    <submittedName>
        <fullName evidence="2">Uncharacterized protein</fullName>
    </submittedName>
</protein>
<evidence type="ECO:0000313" key="3">
    <source>
        <dbReference type="Proteomes" id="UP000031443"/>
    </source>
</evidence>
<feature type="region of interest" description="Disordered" evidence="1">
    <location>
        <begin position="98"/>
        <end position="129"/>
    </location>
</feature>
<feature type="region of interest" description="Disordered" evidence="1">
    <location>
        <begin position="151"/>
        <end position="174"/>
    </location>
</feature>
<sequence length="272" mass="29264">MCWLPLPAAPIGLERRTVASRSCDQPNVWMQQCLGESQQKEKCRICKGFCPRTLKDREQRLKILLMEVALRPHSDLESIEPAPSTSSLVRSATATTALETAPTKDSKAPQHHHGLGHKKSASAWHCSPSPVPVKKKRLGLVDSCPGRDLVESKPSSFPGPPRGHTATVDAGGVRGGYRPDAPPGAVLPTEEGQVAGDCVPPVLDKPAMMTRRSPSPAPPAPPAQIEGPYHFPDFAAPLTGDPWYCSSMVLLLGDLGVGGRLLELQQIVEQEF</sequence>
<name>M7BFP1_CHEMY</name>
<dbReference type="Proteomes" id="UP000031443">
    <property type="component" value="Unassembled WGS sequence"/>
</dbReference>
<evidence type="ECO:0000256" key="1">
    <source>
        <dbReference type="SAM" id="MobiDB-lite"/>
    </source>
</evidence>
<gene>
    <name evidence="2" type="ORF">UY3_06062</name>
</gene>
<organism evidence="2 3">
    <name type="scientific">Chelonia mydas</name>
    <name type="common">Green sea-turtle</name>
    <name type="synonym">Chelonia agassizi</name>
    <dbReference type="NCBI Taxonomy" id="8469"/>
    <lineage>
        <taxon>Eukaryota</taxon>
        <taxon>Metazoa</taxon>
        <taxon>Chordata</taxon>
        <taxon>Craniata</taxon>
        <taxon>Vertebrata</taxon>
        <taxon>Euteleostomi</taxon>
        <taxon>Archelosauria</taxon>
        <taxon>Testudinata</taxon>
        <taxon>Testudines</taxon>
        <taxon>Cryptodira</taxon>
        <taxon>Durocryptodira</taxon>
        <taxon>Americhelydia</taxon>
        <taxon>Chelonioidea</taxon>
        <taxon>Cheloniidae</taxon>
        <taxon>Chelonia</taxon>
    </lineage>
</organism>
<evidence type="ECO:0000313" key="2">
    <source>
        <dbReference type="EMBL" id="EMP36741.1"/>
    </source>
</evidence>